<evidence type="ECO:0000256" key="13">
    <source>
        <dbReference type="ARBA" id="ARBA00023136"/>
    </source>
</evidence>
<dbReference type="InterPro" id="IPR016720">
    <property type="entry name" value="PC_Trfase_euk"/>
</dbReference>
<evidence type="ECO:0000256" key="15">
    <source>
        <dbReference type="ARBA" id="ARBA00023264"/>
    </source>
</evidence>
<evidence type="ECO:0000256" key="8">
    <source>
        <dbReference type="ARBA" id="ARBA00022679"/>
    </source>
</evidence>
<feature type="compositionally biased region" description="Polar residues" evidence="18">
    <location>
        <begin position="1"/>
        <end position="12"/>
    </location>
</feature>
<keyword evidence="15 16" id="KW-1208">Phospholipid metabolism</keyword>
<dbReference type="PIRSF" id="PIRSF018269">
    <property type="entry name" value="PC_trans_euk"/>
    <property type="match status" value="1"/>
</dbReference>
<evidence type="ECO:0000256" key="1">
    <source>
        <dbReference type="ARBA" id="ARBA00001698"/>
    </source>
</evidence>
<evidence type="ECO:0000256" key="9">
    <source>
        <dbReference type="ARBA" id="ARBA00022692"/>
    </source>
</evidence>
<keyword evidence="14 16" id="KW-0594">Phospholipid biosynthesis</keyword>
<comment type="catalytic activity">
    <reaction evidence="1 16 17">
        <text>a 1,2-diacyl-sn-glycero-3-phosphate + CTP + H(+) = a CDP-1,2-diacyl-sn-glycerol + diphosphate</text>
        <dbReference type="Rhea" id="RHEA:16229"/>
        <dbReference type="ChEBI" id="CHEBI:15378"/>
        <dbReference type="ChEBI" id="CHEBI:33019"/>
        <dbReference type="ChEBI" id="CHEBI:37563"/>
        <dbReference type="ChEBI" id="CHEBI:58332"/>
        <dbReference type="ChEBI" id="CHEBI:58608"/>
        <dbReference type="EC" id="2.7.7.41"/>
    </reaction>
</comment>
<dbReference type="OrthoDB" id="10260889at2759"/>
<gene>
    <name evidence="19" type="ORF">BT63DRAFT_425610</name>
</gene>
<feature type="region of interest" description="Disordered" evidence="18">
    <location>
        <begin position="1"/>
        <end position="59"/>
    </location>
</feature>
<evidence type="ECO:0000256" key="7">
    <source>
        <dbReference type="ARBA" id="ARBA00022516"/>
    </source>
</evidence>
<evidence type="ECO:0000256" key="18">
    <source>
        <dbReference type="SAM" id="MobiDB-lite"/>
    </source>
</evidence>
<keyword evidence="20" id="KW-1185">Reference proteome</keyword>
<dbReference type="EMBL" id="MU004236">
    <property type="protein sequence ID" value="KAF2668280.1"/>
    <property type="molecule type" value="Genomic_DNA"/>
</dbReference>
<comment type="pathway">
    <text evidence="4">Lipid metabolism.</text>
</comment>
<evidence type="ECO:0000256" key="11">
    <source>
        <dbReference type="ARBA" id="ARBA00022989"/>
    </source>
</evidence>
<evidence type="ECO:0000313" key="19">
    <source>
        <dbReference type="EMBL" id="KAF2668280.1"/>
    </source>
</evidence>
<reference evidence="19" key="1">
    <citation type="journal article" date="2020" name="Stud. Mycol.">
        <title>101 Dothideomycetes genomes: a test case for predicting lifestyles and emergence of pathogens.</title>
        <authorList>
            <person name="Haridas S."/>
            <person name="Albert R."/>
            <person name="Binder M."/>
            <person name="Bloem J."/>
            <person name="Labutti K."/>
            <person name="Salamov A."/>
            <person name="Andreopoulos B."/>
            <person name="Baker S."/>
            <person name="Barry K."/>
            <person name="Bills G."/>
            <person name="Bluhm B."/>
            <person name="Cannon C."/>
            <person name="Castanera R."/>
            <person name="Culley D."/>
            <person name="Daum C."/>
            <person name="Ezra D."/>
            <person name="Gonzalez J."/>
            <person name="Henrissat B."/>
            <person name="Kuo A."/>
            <person name="Liang C."/>
            <person name="Lipzen A."/>
            <person name="Lutzoni F."/>
            <person name="Magnuson J."/>
            <person name="Mondo S."/>
            <person name="Nolan M."/>
            <person name="Ohm R."/>
            <person name="Pangilinan J."/>
            <person name="Park H.-J."/>
            <person name="Ramirez L."/>
            <person name="Alfaro M."/>
            <person name="Sun H."/>
            <person name="Tritt A."/>
            <person name="Yoshinaga Y."/>
            <person name="Zwiers L.-H."/>
            <person name="Turgeon B."/>
            <person name="Goodwin S."/>
            <person name="Spatafora J."/>
            <person name="Crous P."/>
            <person name="Grigoriev I."/>
        </authorList>
    </citation>
    <scope>NUCLEOTIDE SEQUENCE</scope>
    <source>
        <strain evidence="19">CBS 115976</strain>
    </source>
</reference>
<dbReference type="GO" id="GO:0016024">
    <property type="term" value="P:CDP-diacylglycerol biosynthetic process"/>
    <property type="evidence" value="ECO:0007669"/>
    <property type="project" value="UniProtKB-UniRule"/>
</dbReference>
<dbReference type="InterPro" id="IPR000374">
    <property type="entry name" value="PC_trans"/>
</dbReference>
<feature type="transmembrane region" description="Helical" evidence="16">
    <location>
        <begin position="219"/>
        <end position="240"/>
    </location>
</feature>
<name>A0A6A6U8I1_9PEZI</name>
<protein>
    <recommendedName>
        <fullName evidence="6 16">Phosphatidate cytidylyltransferase</fullName>
        <ecNumber evidence="6 16">2.7.7.41</ecNumber>
    </recommendedName>
</protein>
<comment type="similarity">
    <text evidence="5 16 17">Belongs to the CDS family.</text>
</comment>
<dbReference type="Proteomes" id="UP000799302">
    <property type="component" value="Unassembled WGS sequence"/>
</dbReference>
<organism evidence="19 20">
    <name type="scientific">Microthyrium microscopicum</name>
    <dbReference type="NCBI Taxonomy" id="703497"/>
    <lineage>
        <taxon>Eukaryota</taxon>
        <taxon>Fungi</taxon>
        <taxon>Dikarya</taxon>
        <taxon>Ascomycota</taxon>
        <taxon>Pezizomycotina</taxon>
        <taxon>Dothideomycetes</taxon>
        <taxon>Dothideomycetes incertae sedis</taxon>
        <taxon>Microthyriales</taxon>
        <taxon>Microthyriaceae</taxon>
        <taxon>Microthyrium</taxon>
    </lineage>
</organism>
<keyword evidence="9 16" id="KW-0812">Transmembrane</keyword>
<dbReference type="PANTHER" id="PTHR13773:SF8">
    <property type="entry name" value="PHOSPHATIDATE CYTIDYLYLTRANSFERASE, PHOTORECEPTOR-SPECIFIC"/>
    <property type="match status" value="1"/>
</dbReference>
<dbReference type="PROSITE" id="PS01315">
    <property type="entry name" value="CDS"/>
    <property type="match status" value="1"/>
</dbReference>
<sequence>MPKSRTNVQFQHRGSGSRPRRSSSQALSDVSESTSENNTPSRNGAPISKRSDPLPPSSDFEKKKQTFITRFIWSIAMILGFIACLLSGHIYIIVLLTVIQVVSFKEVVSIIDVPSKARSLRFTKSLNWYFLGTAMYFLYGESLIYYFKHIVLVDRILSPFATHHRFISFMLYICGFVFFVGSLKNGHYRFQFQQFGWTHIALYLICVQGHFSINNVFEGMIWFLVPAALVICNDIFAYLCGITFGRTQLIKLSPKKTVEGFLGAWVCTIVFGFFFSNWLKQSTYFTCPVNDLGANYFTGLDCVVNPAFIEQRYHLPFDFPTWTNIPSSFMMEPFEIHILFLSTFASLVAPFGGFFASGIKRTFKIKDFGDSIPGHGGMTDRMDCQFIMGSLMYFYYQGFIATHKASVGSVIEMAITGLTAEEQLDVIRRLSTHLVNQGALGGQVLEYLQGQSLTVKR</sequence>
<feature type="transmembrane region" description="Helical" evidence="16">
    <location>
        <begin position="261"/>
        <end position="279"/>
    </location>
</feature>
<accession>A0A6A6U8I1</accession>
<keyword evidence="11 16" id="KW-1133">Transmembrane helix</keyword>
<dbReference type="UniPathway" id="UPA00557">
    <property type="reaction ID" value="UER00614"/>
</dbReference>
<evidence type="ECO:0000256" key="12">
    <source>
        <dbReference type="ARBA" id="ARBA00023098"/>
    </source>
</evidence>
<feature type="compositionally biased region" description="Polar residues" evidence="18">
    <location>
        <begin position="25"/>
        <end position="42"/>
    </location>
</feature>
<evidence type="ECO:0000256" key="4">
    <source>
        <dbReference type="ARBA" id="ARBA00005189"/>
    </source>
</evidence>
<keyword evidence="13 16" id="KW-0472">Membrane</keyword>
<dbReference type="PANTHER" id="PTHR13773">
    <property type="entry name" value="PHOSPHATIDATE CYTIDYLYLTRANSFERASE"/>
    <property type="match status" value="1"/>
</dbReference>
<feature type="transmembrane region" description="Helical" evidence="16">
    <location>
        <begin position="166"/>
        <end position="183"/>
    </location>
</feature>
<evidence type="ECO:0000313" key="20">
    <source>
        <dbReference type="Proteomes" id="UP000799302"/>
    </source>
</evidence>
<comment type="pathway">
    <text evidence="3 16 17">Phospholipid metabolism; CDP-diacylglycerol biosynthesis; CDP-diacylglycerol from sn-glycerol 3-phosphate: step 3/3.</text>
</comment>
<evidence type="ECO:0000256" key="16">
    <source>
        <dbReference type="PIRNR" id="PIRNR018269"/>
    </source>
</evidence>
<evidence type="ECO:0000256" key="10">
    <source>
        <dbReference type="ARBA" id="ARBA00022695"/>
    </source>
</evidence>
<feature type="transmembrane region" description="Helical" evidence="16">
    <location>
        <begin position="195"/>
        <end position="213"/>
    </location>
</feature>
<evidence type="ECO:0000256" key="2">
    <source>
        <dbReference type="ARBA" id="ARBA00004141"/>
    </source>
</evidence>
<dbReference type="EC" id="2.7.7.41" evidence="6 16"/>
<feature type="transmembrane region" description="Helical" evidence="16">
    <location>
        <begin position="126"/>
        <end position="146"/>
    </location>
</feature>
<feature type="transmembrane region" description="Helical" evidence="16">
    <location>
        <begin position="336"/>
        <end position="356"/>
    </location>
</feature>
<evidence type="ECO:0000256" key="14">
    <source>
        <dbReference type="ARBA" id="ARBA00023209"/>
    </source>
</evidence>
<evidence type="ECO:0000256" key="5">
    <source>
        <dbReference type="ARBA" id="ARBA00010185"/>
    </source>
</evidence>
<keyword evidence="10 16" id="KW-0548">Nucleotidyltransferase</keyword>
<keyword evidence="8 16" id="KW-0808">Transferase</keyword>
<dbReference type="GO" id="GO:0004605">
    <property type="term" value="F:phosphatidate cytidylyltransferase activity"/>
    <property type="evidence" value="ECO:0007669"/>
    <property type="project" value="UniProtKB-UniRule"/>
</dbReference>
<dbReference type="GO" id="GO:0005789">
    <property type="term" value="C:endoplasmic reticulum membrane"/>
    <property type="evidence" value="ECO:0007669"/>
    <property type="project" value="TreeGrafter"/>
</dbReference>
<proteinExistence type="inferred from homology"/>
<comment type="subcellular location">
    <subcellularLocation>
        <location evidence="2">Membrane</location>
        <topology evidence="2">Multi-pass membrane protein</topology>
    </subcellularLocation>
</comment>
<evidence type="ECO:0000256" key="17">
    <source>
        <dbReference type="RuleBase" id="RU003938"/>
    </source>
</evidence>
<dbReference type="AlphaFoldDB" id="A0A6A6U8I1"/>
<keyword evidence="12 16" id="KW-0443">Lipid metabolism</keyword>
<feature type="transmembrane region" description="Helical" evidence="16">
    <location>
        <begin position="71"/>
        <end position="99"/>
    </location>
</feature>
<evidence type="ECO:0000256" key="3">
    <source>
        <dbReference type="ARBA" id="ARBA00005119"/>
    </source>
</evidence>
<keyword evidence="7 16" id="KW-0444">Lipid biosynthesis</keyword>
<dbReference type="Pfam" id="PF01148">
    <property type="entry name" value="CTP_transf_1"/>
    <property type="match status" value="1"/>
</dbReference>
<evidence type="ECO:0000256" key="6">
    <source>
        <dbReference type="ARBA" id="ARBA00012487"/>
    </source>
</evidence>